<keyword evidence="2" id="KW-0001">2Fe-2S</keyword>
<evidence type="ECO:0000313" key="8">
    <source>
        <dbReference type="EMBL" id="OYQ36157.1"/>
    </source>
</evidence>
<dbReference type="PANTHER" id="PTHR43756">
    <property type="entry name" value="CHOLINE MONOOXYGENASE, CHLOROPLASTIC"/>
    <property type="match status" value="1"/>
</dbReference>
<evidence type="ECO:0000259" key="7">
    <source>
        <dbReference type="PROSITE" id="PS51296"/>
    </source>
</evidence>
<proteinExistence type="predicted"/>
<dbReference type="Gene3D" id="3.90.380.10">
    <property type="entry name" value="Naphthalene 1,2-dioxygenase Alpha Subunit, Chain A, domain 1"/>
    <property type="match status" value="1"/>
</dbReference>
<organism evidence="8 9">
    <name type="scientific">Niveispirillum lacus</name>
    <dbReference type="NCBI Taxonomy" id="1981099"/>
    <lineage>
        <taxon>Bacteria</taxon>
        <taxon>Pseudomonadati</taxon>
        <taxon>Pseudomonadota</taxon>
        <taxon>Alphaproteobacteria</taxon>
        <taxon>Rhodospirillales</taxon>
        <taxon>Azospirillaceae</taxon>
        <taxon>Niveispirillum</taxon>
    </lineage>
</organism>
<feature type="domain" description="Rieske" evidence="7">
    <location>
        <begin position="63"/>
        <end position="172"/>
    </location>
</feature>
<dbReference type="PRINTS" id="PR00090">
    <property type="entry name" value="RNGDIOXGNASE"/>
</dbReference>
<keyword evidence="6" id="KW-0411">Iron-sulfur</keyword>
<dbReference type="AlphaFoldDB" id="A0A255Z3T3"/>
<reference evidence="8 9" key="1">
    <citation type="submission" date="2017-07" db="EMBL/GenBank/DDBJ databases">
        <title>Niveispirillum cyanobacteriorum sp. nov., isolated from cyanobacterial aggregates in a eutrophic lake.</title>
        <authorList>
            <person name="Cai H."/>
        </authorList>
    </citation>
    <scope>NUCLEOTIDE SEQUENCE [LARGE SCALE GENOMIC DNA]</scope>
    <source>
        <strain evidence="9">TH1-14</strain>
    </source>
</reference>
<evidence type="ECO:0000256" key="6">
    <source>
        <dbReference type="ARBA" id="ARBA00023014"/>
    </source>
</evidence>
<dbReference type="InterPro" id="IPR001663">
    <property type="entry name" value="Rng_hydr_dOase-A"/>
</dbReference>
<dbReference type="RefSeq" id="WP_094454362.1">
    <property type="nucleotide sequence ID" value="NZ_NOXU01000023.1"/>
</dbReference>
<accession>A0A255Z3T3</accession>
<dbReference type="Pfam" id="PF00848">
    <property type="entry name" value="Ring_hydroxyl_A"/>
    <property type="match status" value="1"/>
</dbReference>
<keyword evidence="3" id="KW-0479">Metal-binding</keyword>
<dbReference type="SUPFAM" id="SSF50022">
    <property type="entry name" value="ISP domain"/>
    <property type="match status" value="1"/>
</dbReference>
<comment type="caution">
    <text evidence="8">The sequence shown here is derived from an EMBL/GenBank/DDBJ whole genome shotgun (WGS) entry which is preliminary data.</text>
</comment>
<dbReference type="CDD" id="cd08882">
    <property type="entry name" value="RHO_alpha_C_MupW-like"/>
    <property type="match status" value="1"/>
</dbReference>
<dbReference type="OrthoDB" id="7456916at2"/>
<comment type="cofactor">
    <cofactor evidence="1">
        <name>Fe cation</name>
        <dbReference type="ChEBI" id="CHEBI:24875"/>
    </cofactor>
</comment>
<dbReference type="Gene3D" id="2.102.10.10">
    <property type="entry name" value="Rieske [2Fe-2S] iron-sulphur domain"/>
    <property type="match status" value="1"/>
</dbReference>
<dbReference type="InterPro" id="IPR017941">
    <property type="entry name" value="Rieske_2Fe-2S"/>
</dbReference>
<dbReference type="GO" id="GO:0005506">
    <property type="term" value="F:iron ion binding"/>
    <property type="evidence" value="ECO:0007669"/>
    <property type="project" value="InterPro"/>
</dbReference>
<dbReference type="Proteomes" id="UP000216998">
    <property type="component" value="Unassembled WGS sequence"/>
</dbReference>
<dbReference type="Pfam" id="PF00355">
    <property type="entry name" value="Rieske"/>
    <property type="match status" value="1"/>
</dbReference>
<dbReference type="EMBL" id="NOXU01000023">
    <property type="protein sequence ID" value="OYQ36157.1"/>
    <property type="molecule type" value="Genomic_DNA"/>
</dbReference>
<name>A0A255Z3T3_9PROT</name>
<evidence type="ECO:0000256" key="1">
    <source>
        <dbReference type="ARBA" id="ARBA00001962"/>
    </source>
</evidence>
<evidence type="ECO:0000256" key="2">
    <source>
        <dbReference type="ARBA" id="ARBA00022714"/>
    </source>
</evidence>
<dbReference type="InterPro" id="IPR036922">
    <property type="entry name" value="Rieske_2Fe-2S_sf"/>
</dbReference>
<dbReference type="PANTHER" id="PTHR43756:SF5">
    <property type="entry name" value="CHOLINE MONOOXYGENASE, CHLOROPLASTIC"/>
    <property type="match status" value="1"/>
</dbReference>
<keyword evidence="5" id="KW-0408">Iron</keyword>
<keyword evidence="4" id="KW-0560">Oxidoreductase</keyword>
<dbReference type="CDD" id="cd03469">
    <property type="entry name" value="Rieske_RO_Alpha_N"/>
    <property type="match status" value="1"/>
</dbReference>
<dbReference type="InterPro" id="IPR015879">
    <property type="entry name" value="Ring_hydroxy_dOase_asu_C_dom"/>
</dbReference>
<dbReference type="GO" id="GO:0016491">
    <property type="term" value="F:oxidoreductase activity"/>
    <property type="evidence" value="ECO:0007669"/>
    <property type="project" value="UniProtKB-KW"/>
</dbReference>
<sequence>MDGISSSFDYRKGWSVNPKAKPGDIDAKAPFIDNGTEKFDPAQYYDKGWMAQEWDKLWTKTWLIACPSSDVREEGDFATFEIGNENIVVVRGDDGQVRAFYNVCPHRGNRLVHTALGSLSNGFACSFHSWKFNLDGSLKSITDRETFRPEVVCHNPGMSAVKCEELAGLVFISMNPDAPDLRTWLGPVAAHLESYQIDKMHVVRQVRSEWAANWKIGVDAFYEVYHLHAVHPETQGVMEDYFVQYDLFPNGMSRMCIPFYRPSPRVPDQLGVNEGLKMMMPDAALDPAGFTGTAQEVREAAQKAKRERAERLGLGYEKLTDAQLTDSFAYGLFPNVQIGCHPEGVFLMRFIPHPDDPERFFYDITILFRPVGAVAEAAGNYDVPAWMGLPEGTDISGRVRPDCVHVPLGEPANLGLVLDQDSELLPVVQQGLRSRGFNGMLFGEQEQRLRHFHVELNRYMAAGEPR</sequence>
<evidence type="ECO:0000313" key="9">
    <source>
        <dbReference type="Proteomes" id="UP000216998"/>
    </source>
</evidence>
<keyword evidence="9" id="KW-1185">Reference proteome</keyword>
<dbReference type="SUPFAM" id="SSF55961">
    <property type="entry name" value="Bet v1-like"/>
    <property type="match status" value="1"/>
</dbReference>
<dbReference type="PROSITE" id="PS51296">
    <property type="entry name" value="RIESKE"/>
    <property type="match status" value="1"/>
</dbReference>
<evidence type="ECO:0000256" key="3">
    <source>
        <dbReference type="ARBA" id="ARBA00022723"/>
    </source>
</evidence>
<dbReference type="GO" id="GO:0051537">
    <property type="term" value="F:2 iron, 2 sulfur cluster binding"/>
    <property type="evidence" value="ECO:0007669"/>
    <property type="project" value="UniProtKB-KW"/>
</dbReference>
<gene>
    <name evidence="8" type="ORF">CHU95_05010</name>
</gene>
<evidence type="ECO:0000256" key="5">
    <source>
        <dbReference type="ARBA" id="ARBA00023004"/>
    </source>
</evidence>
<protein>
    <submittedName>
        <fullName evidence="8">(2Fe-2S)-binding protein</fullName>
    </submittedName>
</protein>
<evidence type="ECO:0000256" key="4">
    <source>
        <dbReference type="ARBA" id="ARBA00023002"/>
    </source>
</evidence>